<dbReference type="Proteomes" id="UP001054902">
    <property type="component" value="Unassembled WGS sequence"/>
</dbReference>
<evidence type="ECO:0000313" key="3">
    <source>
        <dbReference type="Proteomes" id="UP001054902"/>
    </source>
</evidence>
<dbReference type="Pfam" id="PF07727">
    <property type="entry name" value="RVT_2"/>
    <property type="match status" value="1"/>
</dbReference>
<protein>
    <recommendedName>
        <fullName evidence="1">Reverse transcriptase Ty1/copia-type domain-containing protein</fullName>
    </recommendedName>
</protein>
<dbReference type="AlphaFoldDB" id="A0AAD3CP49"/>
<organism evidence="2 3">
    <name type="scientific">Chaetoceros tenuissimus</name>
    <dbReference type="NCBI Taxonomy" id="426638"/>
    <lineage>
        <taxon>Eukaryota</taxon>
        <taxon>Sar</taxon>
        <taxon>Stramenopiles</taxon>
        <taxon>Ochrophyta</taxon>
        <taxon>Bacillariophyta</taxon>
        <taxon>Coscinodiscophyceae</taxon>
        <taxon>Chaetocerotophycidae</taxon>
        <taxon>Chaetocerotales</taxon>
        <taxon>Chaetocerotaceae</taxon>
        <taxon>Chaetoceros</taxon>
    </lineage>
</organism>
<proteinExistence type="predicted"/>
<dbReference type="InterPro" id="IPR013103">
    <property type="entry name" value="RVT_2"/>
</dbReference>
<reference evidence="2 3" key="1">
    <citation type="journal article" date="2021" name="Sci. Rep.">
        <title>The genome of the diatom Chaetoceros tenuissimus carries an ancient integrated fragment of an extant virus.</title>
        <authorList>
            <person name="Hongo Y."/>
            <person name="Kimura K."/>
            <person name="Takaki Y."/>
            <person name="Yoshida Y."/>
            <person name="Baba S."/>
            <person name="Kobayashi G."/>
            <person name="Nagasaki K."/>
            <person name="Hano T."/>
            <person name="Tomaru Y."/>
        </authorList>
    </citation>
    <scope>NUCLEOTIDE SEQUENCE [LARGE SCALE GENOMIC DNA]</scope>
    <source>
        <strain evidence="2 3">NIES-3715</strain>
    </source>
</reference>
<comment type="caution">
    <text evidence="2">The sequence shown here is derived from an EMBL/GenBank/DDBJ whole genome shotgun (WGS) entry which is preliminary data.</text>
</comment>
<dbReference type="EMBL" id="BLLK01000037">
    <property type="protein sequence ID" value="GFH49239.1"/>
    <property type="molecule type" value="Genomic_DNA"/>
</dbReference>
<feature type="domain" description="Reverse transcriptase Ty1/copia-type" evidence="1">
    <location>
        <begin position="8"/>
        <end position="193"/>
    </location>
</feature>
<evidence type="ECO:0000313" key="2">
    <source>
        <dbReference type="EMBL" id="GFH49239.1"/>
    </source>
</evidence>
<sequence length="201" mass="22895">MSVKSLIALVTIFAFEKRDVAVFDVPGAYLHTDLPDDKFALLKFEGQFVDIMLEVNPDFTESVRYEKGKKVLYCRILKALYGMIESALLWYNMFADVLIQEGFQINKVDKCVTNKVVDGKQLTIGWYVDDNIVGGQTKAVTDLINKINERFPGLTIQRGNKLEFLGIDFYFRGDGKVDIGTVPYIKQMIKDLEEELGMVQN</sequence>
<accession>A0AAD3CP49</accession>
<keyword evidence="3" id="KW-1185">Reference proteome</keyword>
<gene>
    <name evidence="2" type="ORF">CTEN210_05715</name>
</gene>
<name>A0AAD3CP49_9STRA</name>
<evidence type="ECO:0000259" key="1">
    <source>
        <dbReference type="Pfam" id="PF07727"/>
    </source>
</evidence>